<keyword evidence="3" id="KW-1185">Reference proteome</keyword>
<evidence type="ECO:0000313" key="2">
    <source>
        <dbReference type="EMBL" id="KAK0701438.1"/>
    </source>
</evidence>
<organism evidence="2 3">
    <name type="scientific">Apiosordaria backusii</name>
    <dbReference type="NCBI Taxonomy" id="314023"/>
    <lineage>
        <taxon>Eukaryota</taxon>
        <taxon>Fungi</taxon>
        <taxon>Dikarya</taxon>
        <taxon>Ascomycota</taxon>
        <taxon>Pezizomycotina</taxon>
        <taxon>Sordariomycetes</taxon>
        <taxon>Sordariomycetidae</taxon>
        <taxon>Sordariales</taxon>
        <taxon>Lasiosphaeriaceae</taxon>
        <taxon>Apiosordaria</taxon>
    </lineage>
</organism>
<name>A0AA39ZPZ1_9PEZI</name>
<feature type="region of interest" description="Disordered" evidence="1">
    <location>
        <begin position="74"/>
        <end position="108"/>
    </location>
</feature>
<evidence type="ECO:0000313" key="3">
    <source>
        <dbReference type="Proteomes" id="UP001172159"/>
    </source>
</evidence>
<comment type="caution">
    <text evidence="2">The sequence shown here is derived from an EMBL/GenBank/DDBJ whole genome shotgun (WGS) entry which is preliminary data.</text>
</comment>
<evidence type="ECO:0000256" key="1">
    <source>
        <dbReference type="SAM" id="MobiDB-lite"/>
    </source>
</evidence>
<reference evidence="2" key="1">
    <citation type="submission" date="2023-06" db="EMBL/GenBank/DDBJ databases">
        <title>Genome-scale phylogeny and comparative genomics of the fungal order Sordariales.</title>
        <authorList>
            <consortium name="Lawrence Berkeley National Laboratory"/>
            <person name="Hensen N."/>
            <person name="Bonometti L."/>
            <person name="Westerberg I."/>
            <person name="Brannstrom I.O."/>
            <person name="Guillou S."/>
            <person name="Cros-Aarteil S."/>
            <person name="Calhoun S."/>
            <person name="Haridas S."/>
            <person name="Kuo A."/>
            <person name="Mondo S."/>
            <person name="Pangilinan J."/>
            <person name="Riley R."/>
            <person name="Labutti K."/>
            <person name="Andreopoulos B."/>
            <person name="Lipzen A."/>
            <person name="Chen C."/>
            <person name="Yanf M."/>
            <person name="Daum C."/>
            <person name="Ng V."/>
            <person name="Clum A."/>
            <person name="Steindorff A."/>
            <person name="Ohm R."/>
            <person name="Martin F."/>
            <person name="Silar P."/>
            <person name="Natvig D."/>
            <person name="Lalanne C."/>
            <person name="Gautier V."/>
            <person name="Ament-Velasquez S.L."/>
            <person name="Kruys A."/>
            <person name="Hutchinson M.I."/>
            <person name="Powell A.J."/>
            <person name="Barry K."/>
            <person name="Miller A.N."/>
            <person name="Grigoriev I.V."/>
            <person name="Debuchy R."/>
            <person name="Gladieux P."/>
            <person name="Thoren M.H."/>
            <person name="Johannesson H."/>
        </authorList>
    </citation>
    <scope>NUCLEOTIDE SEQUENCE</scope>
    <source>
        <strain evidence="2">CBS 540.89</strain>
    </source>
</reference>
<protein>
    <submittedName>
        <fullName evidence="2">Uncharacterized protein</fullName>
    </submittedName>
</protein>
<accession>A0AA39ZPZ1</accession>
<sequence>MTSLTTSISCASSASINQALLPEGSSQDPAIENELAELFRIDENVLLDQNVTPSPMDNPVHRPVKSPPYSSAYCETTHRGPQSAEGLVSHPDTPFQGIDEPPLRDSSLSERISSTLIDDCGTHMTARSCRGTDSIDDSADDTATVFLEEQNHKREDDSSLLAVISEPLECRSTATTGSPEPMLTPSDTGPGSRKRQADVGADSSKPRLKKRRCRDVSRTGNSKEIFVTLSDATDRDGFIKDSYPLHIDRLEMYPDPETSFMIGAAKRCTTIDLSQSRTLILVNLPIITVFTRDNGEPLPIGYILIGPDGIRAPHGTRVVTVLI</sequence>
<gene>
    <name evidence="2" type="ORF">B0T21DRAFT_353701</name>
</gene>
<dbReference type="Proteomes" id="UP001172159">
    <property type="component" value="Unassembled WGS sequence"/>
</dbReference>
<feature type="region of interest" description="Disordered" evidence="1">
    <location>
        <begin position="169"/>
        <end position="210"/>
    </location>
</feature>
<proteinExistence type="predicted"/>
<dbReference type="EMBL" id="JAUKTV010000028">
    <property type="protein sequence ID" value="KAK0701438.1"/>
    <property type="molecule type" value="Genomic_DNA"/>
</dbReference>
<dbReference type="AlphaFoldDB" id="A0AA39ZPZ1"/>